<gene>
    <name evidence="1" type="ORF">XpopCFBP1817_01205</name>
</gene>
<comment type="caution">
    <text evidence="1">The sequence shown here is derived from an EMBL/GenBank/DDBJ whole genome shotgun (WGS) entry which is preliminary data.</text>
</comment>
<proteinExistence type="predicted"/>
<dbReference type="AlphaFoldDB" id="A0A2S7F417"/>
<accession>A0A2S7F417</accession>
<sequence length="80" mass="8657">MLATVHADHPDWSLPAHRRGTFCGMDAGKAPALFGVCQAGCRGADVGHRESLDRYRWSCSRVPTPVSALLRSNSCQSCRA</sequence>
<dbReference type="Proteomes" id="UP000239939">
    <property type="component" value="Unassembled WGS sequence"/>
</dbReference>
<name>A0A2S7F417_9XANT</name>
<organism evidence="1 2">
    <name type="scientific">Xanthomonas populi</name>
    <dbReference type="NCBI Taxonomy" id="53414"/>
    <lineage>
        <taxon>Bacteria</taxon>
        <taxon>Pseudomonadati</taxon>
        <taxon>Pseudomonadota</taxon>
        <taxon>Gammaproteobacteria</taxon>
        <taxon>Lysobacterales</taxon>
        <taxon>Lysobacteraceae</taxon>
        <taxon>Xanthomonas</taxon>
    </lineage>
</organism>
<reference evidence="2" key="1">
    <citation type="submission" date="2016-08" db="EMBL/GenBank/DDBJ databases">
        <authorList>
            <person name="Merda D."/>
            <person name="Briand M."/>
            <person name="Taghouti G."/>
            <person name="Carrere S."/>
            <person name="Gouzy J."/>
            <person name="Portier P."/>
            <person name="Jacques M.-A."/>
            <person name="Fischer-Le Saux M."/>
        </authorList>
    </citation>
    <scope>NUCLEOTIDE SEQUENCE [LARGE SCALE GENOMIC DNA]</scope>
    <source>
        <strain evidence="2">CFBP1817</strain>
    </source>
</reference>
<keyword evidence="2" id="KW-1185">Reference proteome</keyword>
<protein>
    <submittedName>
        <fullName evidence="1">Uncharacterized protein</fullName>
    </submittedName>
</protein>
<dbReference type="EMBL" id="MDEJ01000004">
    <property type="protein sequence ID" value="PPV00216.1"/>
    <property type="molecule type" value="Genomic_DNA"/>
</dbReference>
<evidence type="ECO:0000313" key="2">
    <source>
        <dbReference type="Proteomes" id="UP000239939"/>
    </source>
</evidence>
<evidence type="ECO:0000313" key="1">
    <source>
        <dbReference type="EMBL" id="PPV00216.1"/>
    </source>
</evidence>